<dbReference type="GO" id="GO:0009279">
    <property type="term" value="C:cell outer membrane"/>
    <property type="evidence" value="ECO:0007669"/>
    <property type="project" value="UniProtKB-SubCell"/>
</dbReference>
<dbReference type="GO" id="GO:0008320">
    <property type="term" value="F:protein transmembrane transporter activity"/>
    <property type="evidence" value="ECO:0007669"/>
    <property type="project" value="TreeGrafter"/>
</dbReference>
<feature type="region of interest" description="Disordered" evidence="9">
    <location>
        <begin position="41"/>
        <end position="68"/>
    </location>
</feature>
<feature type="domain" description="POTRA" evidence="10">
    <location>
        <begin position="73"/>
        <end position="147"/>
    </location>
</feature>
<comment type="subcellular location">
    <subcellularLocation>
        <location evidence="1">Cell outer membrane</location>
    </subcellularLocation>
</comment>
<evidence type="ECO:0000256" key="8">
    <source>
        <dbReference type="ARBA" id="ARBA00023237"/>
    </source>
</evidence>
<comment type="similarity">
    <text evidence="2">Belongs to the TPS (TC 1.B.20) family.</text>
</comment>
<keyword evidence="5" id="KW-0812">Transmembrane</keyword>
<evidence type="ECO:0000256" key="2">
    <source>
        <dbReference type="ARBA" id="ARBA00009055"/>
    </source>
</evidence>
<dbReference type="InterPro" id="IPR013686">
    <property type="entry name" value="Polypept-transport_assoc_ShlB"/>
</dbReference>
<evidence type="ECO:0000313" key="12">
    <source>
        <dbReference type="Proteomes" id="UP000054262"/>
    </source>
</evidence>
<evidence type="ECO:0000259" key="10">
    <source>
        <dbReference type="PROSITE" id="PS51779"/>
    </source>
</evidence>
<dbReference type="PROSITE" id="PS51779">
    <property type="entry name" value="POTRA"/>
    <property type="match status" value="1"/>
</dbReference>
<protein>
    <submittedName>
        <fullName evidence="11">Probable activation/secretion signal peptide protein</fullName>
    </submittedName>
</protein>
<evidence type="ECO:0000256" key="9">
    <source>
        <dbReference type="SAM" id="MobiDB-lite"/>
    </source>
</evidence>
<dbReference type="PANTHER" id="PTHR34597">
    <property type="entry name" value="SLR1661 PROTEIN"/>
    <property type="match status" value="1"/>
</dbReference>
<keyword evidence="7" id="KW-0472">Membrane</keyword>
<dbReference type="EMBL" id="AAUX01000001">
    <property type="protein sequence ID" value="EAV47013.1"/>
    <property type="molecule type" value="Genomic_DNA"/>
</dbReference>
<evidence type="ECO:0000256" key="5">
    <source>
        <dbReference type="ARBA" id="ARBA00022692"/>
    </source>
</evidence>
<gene>
    <name evidence="11" type="ORF">MB2181_03030</name>
</gene>
<dbReference type="Gene3D" id="3.10.20.310">
    <property type="entry name" value="membrane protein fhac"/>
    <property type="match status" value="1"/>
</dbReference>
<evidence type="ECO:0000256" key="7">
    <source>
        <dbReference type="ARBA" id="ARBA00023136"/>
    </source>
</evidence>
<dbReference type="Proteomes" id="UP000054262">
    <property type="component" value="Unassembled WGS sequence"/>
</dbReference>
<evidence type="ECO:0000256" key="1">
    <source>
        <dbReference type="ARBA" id="ARBA00004442"/>
    </source>
</evidence>
<keyword evidence="8" id="KW-0998">Cell outer membrane</keyword>
<sequence length="581" mass="63434">MNNKFWKLISALISITLTVFLTHPLAVFAIDAGTELRQIESQQKKIQPRRLPPKIEEQESPDSDQSSGGQVEFFVKGILVSGNTLIESDAINELFASLVGTNVSIDELKLAMDEVTLLYQAKGYVGRATLPKQDITDGIITIEIQEGIFGGAELLIDPDMEYLVDPVIVKNYIEFFLSPGQPVDTNKLERGILIASDLPGILVNQSLQAGKNPGETDAGVRMINEPWLLGSLTNDNFGSKPTGYNRTLVNGSLLSPRGFGDRMDVAVLKTEGINYGSLAYAIPYGYSGLNLSLNASLMSYEVPNGEASTLELSGLSRNVAISATYPLIRSRINNLNLTSSIGINQYVNKSSFGTESDYLNKTMNMGANYLDLTDWLMGGEFFGSINIALGHNDYGKSPVTFQTQKRNENTDGVQAIFSGNANFTQFFEDDHSAVAQFSGQYGNKNLDSAQKFFLGGEQGVRAYPASEAGGTHGLLLKLDYRYILTNSMTISTFYDHGYAKQYKTDFNPATNQPLTLAGNSNSISLKGYGFSFEYLGPRNTTFKATWSDRIGSNPNRTTNNLDNSNAEAPGPMVWVSGAINF</sequence>
<proteinExistence type="inferred from homology"/>
<evidence type="ECO:0000256" key="4">
    <source>
        <dbReference type="ARBA" id="ARBA00022452"/>
    </source>
</evidence>
<dbReference type="InterPro" id="IPR005565">
    <property type="entry name" value="Hemolysn_activator_HlyB_C"/>
</dbReference>
<evidence type="ECO:0000256" key="6">
    <source>
        <dbReference type="ARBA" id="ARBA00022927"/>
    </source>
</evidence>
<dbReference type="Pfam" id="PF03865">
    <property type="entry name" value="ShlB"/>
    <property type="match status" value="1"/>
</dbReference>
<keyword evidence="6" id="KW-0653">Protein transport</keyword>
<evidence type="ECO:0000256" key="3">
    <source>
        <dbReference type="ARBA" id="ARBA00022448"/>
    </source>
</evidence>
<comment type="caution">
    <text evidence="11">The sequence shown here is derived from an EMBL/GenBank/DDBJ whole genome shotgun (WGS) entry which is preliminary data.</text>
</comment>
<dbReference type="AlphaFoldDB" id="A0P653"/>
<keyword evidence="12" id="KW-1185">Reference proteome</keyword>
<evidence type="ECO:0000313" key="11">
    <source>
        <dbReference type="EMBL" id="EAV47013.1"/>
    </source>
</evidence>
<keyword evidence="4" id="KW-1134">Transmembrane beta strand</keyword>
<dbReference type="PANTHER" id="PTHR34597:SF1">
    <property type="entry name" value="HEME_HEMOPEXIN TRANSPORTER PROTEIN HUXB"/>
    <property type="match status" value="1"/>
</dbReference>
<name>A0P653_9PROT</name>
<dbReference type="InterPro" id="IPR051544">
    <property type="entry name" value="TPS_OM_transporter"/>
</dbReference>
<organism evidence="11 12">
    <name type="scientific">Methylophilales bacterium HTCC2181</name>
    <dbReference type="NCBI Taxonomy" id="383631"/>
    <lineage>
        <taxon>Bacteria</taxon>
        <taxon>Pseudomonadati</taxon>
        <taxon>Pseudomonadota</taxon>
        <taxon>Betaproteobacteria</taxon>
        <taxon>Nitrosomonadales</taxon>
        <taxon>OM43 clade</taxon>
    </lineage>
</organism>
<dbReference type="Gene3D" id="2.40.160.50">
    <property type="entry name" value="membrane protein fhac: a member of the omp85/tpsb transporter family"/>
    <property type="match status" value="1"/>
</dbReference>
<reference evidence="11 12" key="1">
    <citation type="submission" date="2006-11" db="EMBL/GenBank/DDBJ databases">
        <authorList>
            <person name="Giovannoni S."/>
            <person name="Vergin K."/>
            <person name="Ferriera S."/>
            <person name="Johnson J."/>
            <person name="Kravitz S."/>
            <person name="Beeson K."/>
            <person name="Sutton G."/>
            <person name="Rogers Y.-H."/>
            <person name="Friedman R."/>
            <person name="Frazier M."/>
            <person name="Venter J.C."/>
        </authorList>
    </citation>
    <scope>NUCLEOTIDE SEQUENCE [LARGE SCALE GENOMIC DNA]</scope>
    <source>
        <strain evidence="11 12">HTCC2181</strain>
    </source>
</reference>
<keyword evidence="3" id="KW-0813">Transport</keyword>
<dbReference type="InterPro" id="IPR034746">
    <property type="entry name" value="POTRA"/>
</dbReference>
<dbReference type="GO" id="GO:0098046">
    <property type="term" value="C:type V protein secretion system complex"/>
    <property type="evidence" value="ECO:0007669"/>
    <property type="project" value="TreeGrafter"/>
</dbReference>
<dbReference type="GO" id="GO:0046819">
    <property type="term" value="P:protein secretion by the type V secretion system"/>
    <property type="evidence" value="ECO:0007669"/>
    <property type="project" value="TreeGrafter"/>
</dbReference>
<dbReference type="Pfam" id="PF08479">
    <property type="entry name" value="POTRA_2"/>
    <property type="match status" value="1"/>
</dbReference>
<accession>A0P653</accession>